<dbReference type="EMBL" id="VSRR010035144">
    <property type="protein sequence ID" value="MPC72660.1"/>
    <property type="molecule type" value="Genomic_DNA"/>
</dbReference>
<name>A0A5B7HJM4_PORTR</name>
<feature type="chain" id="PRO_5023083137" evidence="2">
    <location>
        <begin position="21"/>
        <end position="330"/>
    </location>
</feature>
<reference evidence="3 4" key="1">
    <citation type="submission" date="2019-05" db="EMBL/GenBank/DDBJ databases">
        <title>Another draft genome of Portunus trituberculatus and its Hox gene families provides insights of decapod evolution.</title>
        <authorList>
            <person name="Jeong J.-H."/>
            <person name="Song I."/>
            <person name="Kim S."/>
            <person name="Choi T."/>
            <person name="Kim D."/>
            <person name="Ryu S."/>
            <person name="Kim W."/>
        </authorList>
    </citation>
    <scope>NUCLEOTIDE SEQUENCE [LARGE SCALE GENOMIC DNA]</scope>
    <source>
        <tissue evidence="3">Muscle</tissue>
    </source>
</reference>
<feature type="region of interest" description="Disordered" evidence="1">
    <location>
        <begin position="105"/>
        <end position="127"/>
    </location>
</feature>
<evidence type="ECO:0000256" key="2">
    <source>
        <dbReference type="SAM" id="SignalP"/>
    </source>
</evidence>
<organism evidence="3 4">
    <name type="scientific">Portunus trituberculatus</name>
    <name type="common">Swimming crab</name>
    <name type="synonym">Neptunus trituberculatus</name>
    <dbReference type="NCBI Taxonomy" id="210409"/>
    <lineage>
        <taxon>Eukaryota</taxon>
        <taxon>Metazoa</taxon>
        <taxon>Ecdysozoa</taxon>
        <taxon>Arthropoda</taxon>
        <taxon>Crustacea</taxon>
        <taxon>Multicrustacea</taxon>
        <taxon>Malacostraca</taxon>
        <taxon>Eumalacostraca</taxon>
        <taxon>Eucarida</taxon>
        <taxon>Decapoda</taxon>
        <taxon>Pleocyemata</taxon>
        <taxon>Brachyura</taxon>
        <taxon>Eubrachyura</taxon>
        <taxon>Portunoidea</taxon>
        <taxon>Portunidae</taxon>
        <taxon>Portuninae</taxon>
        <taxon>Portunus</taxon>
    </lineage>
</organism>
<gene>
    <name evidence="3" type="ORF">E2C01_066972</name>
</gene>
<dbReference type="Proteomes" id="UP000324222">
    <property type="component" value="Unassembled WGS sequence"/>
</dbReference>
<proteinExistence type="predicted"/>
<feature type="compositionally biased region" description="Pro residues" evidence="1">
    <location>
        <begin position="249"/>
        <end position="259"/>
    </location>
</feature>
<evidence type="ECO:0000313" key="4">
    <source>
        <dbReference type="Proteomes" id="UP000324222"/>
    </source>
</evidence>
<feature type="region of interest" description="Disordered" evidence="1">
    <location>
        <begin position="211"/>
        <end position="296"/>
    </location>
</feature>
<keyword evidence="4" id="KW-1185">Reference proteome</keyword>
<accession>A0A5B7HJM4</accession>
<sequence length="330" mass="34806">MSPPWAWGRRVWRPARWVWAAHPPLNIVWSFSVRGGHRFALTCFFNWREPATCSAALGRVVWGDGRVKRGGAGRGGRCGGGGGGGLGVPGNTHHACRGYRRLGASGVGRRGRQAGRRREAPRPPVAGRQAGQSLLVTLCLFSGNGRAVPTIPTFIMNSARCDPLPAADNRKAGRAVRICLIAPEICAEPALAGPGGRTGAACGRVHLQAAEGSPAHRRLPRPAQVSLGDKGHLSGDLSVNSSGETLMHIPPPRRQPDPPAAVFRGTQDMTGRDSGGEGRGGAAAAKGVCRPAAPRPADHKMTIRGCPSHLHPHAYHIRRGEVTVALGWAR</sequence>
<comment type="caution">
    <text evidence="3">The sequence shown here is derived from an EMBL/GenBank/DDBJ whole genome shotgun (WGS) entry which is preliminary data.</text>
</comment>
<evidence type="ECO:0000313" key="3">
    <source>
        <dbReference type="EMBL" id="MPC72660.1"/>
    </source>
</evidence>
<protein>
    <submittedName>
        <fullName evidence="3">Uncharacterized protein</fullName>
    </submittedName>
</protein>
<feature type="signal peptide" evidence="2">
    <location>
        <begin position="1"/>
        <end position="20"/>
    </location>
</feature>
<dbReference type="AlphaFoldDB" id="A0A5B7HJM4"/>
<keyword evidence="2" id="KW-0732">Signal</keyword>
<evidence type="ECO:0000256" key="1">
    <source>
        <dbReference type="SAM" id="MobiDB-lite"/>
    </source>
</evidence>